<organism evidence="2 3">
    <name type="scientific">Dorcoceras hygrometricum</name>
    <dbReference type="NCBI Taxonomy" id="472368"/>
    <lineage>
        <taxon>Eukaryota</taxon>
        <taxon>Viridiplantae</taxon>
        <taxon>Streptophyta</taxon>
        <taxon>Embryophyta</taxon>
        <taxon>Tracheophyta</taxon>
        <taxon>Spermatophyta</taxon>
        <taxon>Magnoliopsida</taxon>
        <taxon>eudicotyledons</taxon>
        <taxon>Gunneridae</taxon>
        <taxon>Pentapetalae</taxon>
        <taxon>asterids</taxon>
        <taxon>lamiids</taxon>
        <taxon>Lamiales</taxon>
        <taxon>Gesneriaceae</taxon>
        <taxon>Didymocarpoideae</taxon>
        <taxon>Trichosporeae</taxon>
        <taxon>Loxocarpinae</taxon>
        <taxon>Dorcoceras</taxon>
    </lineage>
</organism>
<feature type="region of interest" description="Disordered" evidence="1">
    <location>
        <begin position="49"/>
        <end position="73"/>
    </location>
</feature>
<accession>A0A2Z7DII9</accession>
<dbReference type="EMBL" id="KQ987256">
    <property type="protein sequence ID" value="KZV57771.1"/>
    <property type="molecule type" value="Genomic_DNA"/>
</dbReference>
<evidence type="ECO:0000313" key="3">
    <source>
        <dbReference type="Proteomes" id="UP000250235"/>
    </source>
</evidence>
<reference evidence="2 3" key="1">
    <citation type="journal article" date="2015" name="Proc. Natl. Acad. Sci. U.S.A.">
        <title>The resurrection genome of Boea hygrometrica: A blueprint for survival of dehydration.</title>
        <authorList>
            <person name="Xiao L."/>
            <person name="Yang G."/>
            <person name="Zhang L."/>
            <person name="Yang X."/>
            <person name="Zhao S."/>
            <person name="Ji Z."/>
            <person name="Zhou Q."/>
            <person name="Hu M."/>
            <person name="Wang Y."/>
            <person name="Chen M."/>
            <person name="Xu Y."/>
            <person name="Jin H."/>
            <person name="Xiao X."/>
            <person name="Hu G."/>
            <person name="Bao F."/>
            <person name="Hu Y."/>
            <person name="Wan P."/>
            <person name="Li L."/>
            <person name="Deng X."/>
            <person name="Kuang T."/>
            <person name="Xiang C."/>
            <person name="Zhu J.K."/>
            <person name="Oliver M.J."/>
            <person name="He Y."/>
        </authorList>
    </citation>
    <scope>NUCLEOTIDE SEQUENCE [LARGE SCALE GENOMIC DNA]</scope>
    <source>
        <strain evidence="3">cv. XS01</strain>
    </source>
</reference>
<dbReference type="GO" id="GO:0016301">
    <property type="term" value="F:kinase activity"/>
    <property type="evidence" value="ECO:0007669"/>
    <property type="project" value="UniProtKB-KW"/>
</dbReference>
<feature type="compositionally biased region" description="Low complexity" evidence="1">
    <location>
        <begin position="54"/>
        <end position="64"/>
    </location>
</feature>
<dbReference type="AlphaFoldDB" id="A0A2Z7DII9"/>
<proteinExistence type="predicted"/>
<protein>
    <submittedName>
        <fullName evidence="2">Phosphatidylinositol 4-kinase alpha 1</fullName>
    </submittedName>
</protein>
<keyword evidence="2" id="KW-0808">Transferase</keyword>
<dbReference type="Proteomes" id="UP000250235">
    <property type="component" value="Unassembled WGS sequence"/>
</dbReference>
<keyword evidence="3" id="KW-1185">Reference proteome</keyword>
<keyword evidence="2" id="KW-0418">Kinase</keyword>
<name>A0A2Z7DII9_9LAMI</name>
<gene>
    <name evidence="2" type="ORF">F511_13316</name>
</gene>
<evidence type="ECO:0000256" key="1">
    <source>
        <dbReference type="SAM" id="MobiDB-lite"/>
    </source>
</evidence>
<evidence type="ECO:0000313" key="2">
    <source>
        <dbReference type="EMBL" id="KZV57771.1"/>
    </source>
</evidence>
<sequence>MQAALSKLTIENDELTSRSEYMFNENQRLAEIKLMDQVFSSLDKLHGAMKPSDDSSGLGYGSDDNNTAETSFTPKLDKTKFQTMNFVRSSMGHLVEAQFHEVKIATQSPIWQGRFCGMGYTAPEKPRESWLEKILRICPIWNSEGMPKLIGVAPLPQAIAFGKAASARSYSWNAAFWSCACDQQQESLLFVDSNQQMVERPADGSSADLRYATSFGLVAATPFWVVLKGVRYCCCWKQQNIFHFRSSFQTLVTVHRDLLRPFPVDSDHRSSSLSFKELSLASGGEERCCRSKYRVDRGELRSGFG</sequence>